<name>A0A6C2YJK2_9BACT</name>
<proteinExistence type="predicted"/>
<dbReference type="InParanoid" id="A0A6C2YJK2"/>
<sequence length="137" mass="14964">MSYRQHRSQAGAFLLLGAVLVCSLVGCGEPAPLGMATTPEESLAALKSGLDAWKSGQSQADLRSKVPAVFFQDDDFTRQRKLIDFQLQEPGKVVGIGYSYRVTLTLQEPGKSPIKRQLAYRVVTTPVVNITREEGIP</sequence>
<keyword evidence="2" id="KW-1185">Reference proteome</keyword>
<reference evidence="1" key="1">
    <citation type="submission" date="2019-04" db="EMBL/GenBank/DDBJ databases">
        <authorList>
            <consortium name="Science for Life Laboratories"/>
        </authorList>
    </citation>
    <scope>NUCLEOTIDE SEQUENCE</scope>
    <source>
        <strain evidence="1">MBLW1</strain>
    </source>
</reference>
<dbReference type="EMBL" id="LR593887">
    <property type="protein sequence ID" value="VTR98724.1"/>
    <property type="molecule type" value="Genomic_DNA"/>
</dbReference>
<dbReference type="Proteomes" id="UP000464378">
    <property type="component" value="Chromosome"/>
</dbReference>
<evidence type="ECO:0000313" key="2">
    <source>
        <dbReference type="Proteomes" id="UP000464378"/>
    </source>
</evidence>
<accession>A0A6C2YJK2</accession>
<gene>
    <name evidence="1" type="ORF">GMBLW1_24160</name>
</gene>
<dbReference type="AlphaFoldDB" id="A0A6C2YJK2"/>
<dbReference type="PROSITE" id="PS51257">
    <property type="entry name" value="PROKAR_LIPOPROTEIN"/>
    <property type="match status" value="1"/>
</dbReference>
<dbReference type="RefSeq" id="WP_162656734.1">
    <property type="nucleotide sequence ID" value="NZ_LR593887.1"/>
</dbReference>
<evidence type="ECO:0000313" key="1">
    <source>
        <dbReference type="EMBL" id="VIP01544.1"/>
    </source>
</evidence>
<dbReference type="KEGG" id="tim:GMBLW1_24160"/>
<dbReference type="EMBL" id="LR586016">
    <property type="protein sequence ID" value="VIP01544.1"/>
    <property type="molecule type" value="Genomic_DNA"/>
</dbReference>
<protein>
    <submittedName>
        <fullName evidence="1">Uncharacterized protein</fullName>
    </submittedName>
</protein>
<organism evidence="1">
    <name type="scientific">Tuwongella immobilis</name>
    <dbReference type="NCBI Taxonomy" id="692036"/>
    <lineage>
        <taxon>Bacteria</taxon>
        <taxon>Pseudomonadati</taxon>
        <taxon>Planctomycetota</taxon>
        <taxon>Planctomycetia</taxon>
        <taxon>Gemmatales</taxon>
        <taxon>Gemmataceae</taxon>
        <taxon>Tuwongella</taxon>
    </lineage>
</organism>